<organism evidence="7 8">
    <name type="scientific">Nocardia yunnanensis</name>
    <dbReference type="NCBI Taxonomy" id="2382165"/>
    <lineage>
        <taxon>Bacteria</taxon>
        <taxon>Bacillati</taxon>
        <taxon>Actinomycetota</taxon>
        <taxon>Actinomycetes</taxon>
        <taxon>Mycobacteriales</taxon>
        <taxon>Nocardiaceae</taxon>
        <taxon>Nocardia</taxon>
    </lineage>
</organism>
<evidence type="ECO:0000256" key="3">
    <source>
        <dbReference type="ARBA" id="ARBA00023004"/>
    </source>
</evidence>
<dbReference type="GO" id="GO:0051539">
    <property type="term" value="F:4 iron, 4 sulfur cluster binding"/>
    <property type="evidence" value="ECO:0007669"/>
    <property type="project" value="UniProtKB-KW"/>
</dbReference>
<feature type="domain" description="4Fe-4S ferredoxin-type" evidence="6">
    <location>
        <begin position="1"/>
        <end position="30"/>
    </location>
</feature>
<dbReference type="InterPro" id="IPR017896">
    <property type="entry name" value="4Fe4S_Fe-S-bd"/>
</dbReference>
<feature type="compositionally biased region" description="Polar residues" evidence="5">
    <location>
        <begin position="118"/>
        <end position="130"/>
    </location>
</feature>
<evidence type="ECO:0000256" key="5">
    <source>
        <dbReference type="SAM" id="MobiDB-lite"/>
    </source>
</evidence>
<dbReference type="PROSITE" id="PS00198">
    <property type="entry name" value="4FE4S_FER_1"/>
    <property type="match status" value="2"/>
</dbReference>
<dbReference type="InterPro" id="IPR017900">
    <property type="entry name" value="4Fe4S_Fe_S_CS"/>
</dbReference>
<dbReference type="KEGG" id="nyu:D7D52_35615"/>
<feature type="region of interest" description="Disordered" evidence="5">
    <location>
        <begin position="98"/>
        <end position="130"/>
    </location>
</feature>
<evidence type="ECO:0000313" key="7">
    <source>
        <dbReference type="EMBL" id="AYF79635.1"/>
    </source>
</evidence>
<dbReference type="Pfam" id="PF13187">
    <property type="entry name" value="Fer4_9"/>
    <property type="match status" value="1"/>
</dbReference>
<dbReference type="OrthoDB" id="9800445at2"/>
<keyword evidence="1" id="KW-0004">4Fe-4S</keyword>
<gene>
    <name evidence="7" type="ORF">D7D52_35615</name>
</gene>
<dbReference type="InterPro" id="IPR050572">
    <property type="entry name" value="Fe-S_Ferredoxin"/>
</dbReference>
<accession>A0A386ZT51</accession>
<dbReference type="SUPFAM" id="SSF54862">
    <property type="entry name" value="4Fe-4S ferredoxins"/>
    <property type="match status" value="1"/>
</dbReference>
<dbReference type="RefSeq" id="WP_120744709.1">
    <property type="nucleotide sequence ID" value="NZ_CP032568.1"/>
</dbReference>
<proteinExistence type="predicted"/>
<protein>
    <submittedName>
        <fullName evidence="7">4Fe-4S ferredoxin</fullName>
    </submittedName>
</protein>
<feature type="domain" description="4Fe-4S ferredoxin-type" evidence="6">
    <location>
        <begin position="31"/>
        <end position="61"/>
    </location>
</feature>
<dbReference type="GO" id="GO:0046872">
    <property type="term" value="F:metal ion binding"/>
    <property type="evidence" value="ECO:0007669"/>
    <property type="project" value="UniProtKB-KW"/>
</dbReference>
<evidence type="ECO:0000256" key="1">
    <source>
        <dbReference type="ARBA" id="ARBA00022485"/>
    </source>
</evidence>
<dbReference type="PANTHER" id="PTHR43687">
    <property type="entry name" value="ADENYLYLSULFATE REDUCTASE, BETA SUBUNIT"/>
    <property type="match status" value="1"/>
</dbReference>
<dbReference type="Gene3D" id="3.30.70.20">
    <property type="match status" value="1"/>
</dbReference>
<name>A0A386ZT51_9NOCA</name>
<dbReference type="EMBL" id="CP032568">
    <property type="protein sequence ID" value="AYF79635.1"/>
    <property type="molecule type" value="Genomic_DNA"/>
</dbReference>
<evidence type="ECO:0000256" key="4">
    <source>
        <dbReference type="ARBA" id="ARBA00023014"/>
    </source>
</evidence>
<keyword evidence="2" id="KW-0479">Metal-binding</keyword>
<evidence type="ECO:0000259" key="6">
    <source>
        <dbReference type="PROSITE" id="PS51379"/>
    </source>
</evidence>
<sequence length="130" mass="14032">MIELVRGEDCIACDKCIDVCPTDVFDRSAAGIPLIARQSDCQTCFMCEAYCPTDALYVAPDATPLADRTVIPEAHIGRYREQLGWGKGRRPGSLIAIGPELPHGTPPPRLSEVAPRVSESTHVAGTSRPQ</sequence>
<reference evidence="7 8" key="1">
    <citation type="submission" date="2018-09" db="EMBL/GenBank/DDBJ databases">
        <title>Nocardia yunnanensis sp. nov., an actinomycete isolated from a soil sample.</title>
        <authorList>
            <person name="Zhang J."/>
        </authorList>
    </citation>
    <scope>NUCLEOTIDE SEQUENCE [LARGE SCALE GENOMIC DNA]</scope>
    <source>
        <strain evidence="7 8">CFHS0054</strain>
    </source>
</reference>
<keyword evidence="3" id="KW-0408">Iron</keyword>
<dbReference type="Proteomes" id="UP000267164">
    <property type="component" value="Chromosome"/>
</dbReference>
<keyword evidence="4" id="KW-0411">Iron-sulfur</keyword>
<dbReference type="PANTHER" id="PTHR43687:SF1">
    <property type="entry name" value="FERREDOXIN III"/>
    <property type="match status" value="1"/>
</dbReference>
<evidence type="ECO:0000313" key="8">
    <source>
        <dbReference type="Proteomes" id="UP000267164"/>
    </source>
</evidence>
<dbReference type="PROSITE" id="PS51379">
    <property type="entry name" value="4FE4S_FER_2"/>
    <property type="match status" value="2"/>
</dbReference>
<keyword evidence="8" id="KW-1185">Reference proteome</keyword>
<evidence type="ECO:0000256" key="2">
    <source>
        <dbReference type="ARBA" id="ARBA00022723"/>
    </source>
</evidence>
<dbReference type="AlphaFoldDB" id="A0A386ZT51"/>